<comment type="subcellular location">
    <subcellularLocation>
        <location evidence="10">Mitochondrion inner membrane</location>
        <topology evidence="10">Multi-pass membrane protein</topology>
    </subcellularLocation>
</comment>
<protein>
    <recommendedName>
        <fullName evidence="10">Sensitive to high expression protein 9, mitochondrial</fullName>
    </recommendedName>
</protein>
<dbReference type="AlphaFoldDB" id="A0A9Q9AWM6"/>
<dbReference type="PANTHER" id="PTHR31961:SF3">
    <property type="entry name" value="SENSITIVE TO HIGH EXPRESSION PROTEIN 9, MITOCHONDRIAL"/>
    <property type="match status" value="1"/>
</dbReference>
<evidence type="ECO:0000256" key="1">
    <source>
        <dbReference type="ARBA" id="ARBA00007472"/>
    </source>
</evidence>
<feature type="compositionally biased region" description="Basic and acidic residues" evidence="12">
    <location>
        <begin position="97"/>
        <end position="125"/>
    </location>
</feature>
<dbReference type="InterPro" id="IPR008839">
    <property type="entry name" value="MDM33_fungi"/>
</dbReference>
<evidence type="ECO:0000256" key="5">
    <source>
        <dbReference type="ARBA" id="ARBA00022989"/>
    </source>
</evidence>
<proteinExistence type="inferred from homology"/>
<keyword evidence="7 10" id="KW-0496">Mitochondrion</keyword>
<evidence type="ECO:0000256" key="2">
    <source>
        <dbReference type="ARBA" id="ARBA00022692"/>
    </source>
</evidence>
<dbReference type="GO" id="GO:0005743">
    <property type="term" value="C:mitochondrial inner membrane"/>
    <property type="evidence" value="ECO:0007669"/>
    <property type="project" value="UniProtKB-SubCell"/>
</dbReference>
<keyword evidence="5 10" id="KW-1133">Transmembrane helix</keyword>
<dbReference type="EMBL" id="CP099426">
    <property type="protein sequence ID" value="USW56794.1"/>
    <property type="molecule type" value="Genomic_DNA"/>
</dbReference>
<feature type="transmembrane region" description="Helical" evidence="10">
    <location>
        <begin position="492"/>
        <end position="511"/>
    </location>
</feature>
<feature type="coiled-coil region" evidence="11">
    <location>
        <begin position="277"/>
        <end position="304"/>
    </location>
</feature>
<evidence type="ECO:0000256" key="10">
    <source>
        <dbReference type="RuleBase" id="RU364128"/>
    </source>
</evidence>
<feature type="transmembrane region" description="Helical" evidence="10">
    <location>
        <begin position="322"/>
        <end position="342"/>
    </location>
</feature>
<keyword evidence="2 10" id="KW-0812">Transmembrane</keyword>
<dbReference type="GO" id="GO:0007007">
    <property type="term" value="P:inner mitochondrial membrane organization"/>
    <property type="evidence" value="ECO:0007669"/>
    <property type="project" value="TreeGrafter"/>
</dbReference>
<evidence type="ECO:0000256" key="3">
    <source>
        <dbReference type="ARBA" id="ARBA00022792"/>
    </source>
</evidence>
<evidence type="ECO:0000313" key="13">
    <source>
        <dbReference type="EMBL" id="USW56794.1"/>
    </source>
</evidence>
<organism evidence="13 14">
    <name type="scientific">Septoria linicola</name>
    <dbReference type="NCBI Taxonomy" id="215465"/>
    <lineage>
        <taxon>Eukaryota</taxon>
        <taxon>Fungi</taxon>
        <taxon>Dikarya</taxon>
        <taxon>Ascomycota</taxon>
        <taxon>Pezizomycotina</taxon>
        <taxon>Dothideomycetes</taxon>
        <taxon>Dothideomycetidae</taxon>
        <taxon>Mycosphaerellales</taxon>
        <taxon>Mycosphaerellaceae</taxon>
        <taxon>Septoria</taxon>
    </lineage>
</organism>
<dbReference type="Pfam" id="PF05546">
    <property type="entry name" value="She9_MDM33"/>
    <property type="match status" value="1"/>
</dbReference>
<comment type="similarity">
    <text evidence="1 10">Belongs to the SHE9 family.</text>
</comment>
<evidence type="ECO:0000256" key="8">
    <source>
        <dbReference type="ARBA" id="ARBA00023136"/>
    </source>
</evidence>
<evidence type="ECO:0000256" key="11">
    <source>
        <dbReference type="SAM" id="Coils"/>
    </source>
</evidence>
<evidence type="ECO:0000256" key="9">
    <source>
        <dbReference type="ARBA" id="ARBA00024807"/>
    </source>
</evidence>
<keyword evidence="8 10" id="KW-0472">Membrane</keyword>
<feature type="coiled-coil region" evidence="11">
    <location>
        <begin position="203"/>
        <end position="230"/>
    </location>
</feature>
<dbReference type="PANTHER" id="PTHR31961">
    <property type="entry name" value="SENSITIVE TO HIGH EXPRESSION PROTEIN 9, MITOCHONDRIAL"/>
    <property type="match status" value="1"/>
</dbReference>
<comment type="function">
    <text evidence="9">Required for the maintenance of the structure of the mitochondrial inner membrane. Involved in mitochondrial morphology. Causes growth arrest when highly overexpressed.</text>
</comment>
<evidence type="ECO:0000256" key="12">
    <source>
        <dbReference type="SAM" id="MobiDB-lite"/>
    </source>
</evidence>
<evidence type="ECO:0000256" key="6">
    <source>
        <dbReference type="ARBA" id="ARBA00023054"/>
    </source>
</evidence>
<keyword evidence="14" id="KW-1185">Reference proteome</keyword>
<feature type="compositionally biased region" description="Polar residues" evidence="12">
    <location>
        <begin position="127"/>
        <end position="160"/>
    </location>
</feature>
<evidence type="ECO:0000256" key="4">
    <source>
        <dbReference type="ARBA" id="ARBA00022946"/>
    </source>
</evidence>
<reference evidence="13" key="1">
    <citation type="submission" date="2022-06" db="EMBL/GenBank/DDBJ databases">
        <title>Complete genome sequences of two strains of the flax pathogen Septoria linicola.</title>
        <authorList>
            <person name="Lapalu N."/>
            <person name="Simon A."/>
            <person name="Demenou B."/>
            <person name="Paumier D."/>
            <person name="Guillot M.-P."/>
            <person name="Gout L."/>
            <person name="Valade R."/>
        </authorList>
    </citation>
    <scope>NUCLEOTIDE SEQUENCE</scope>
    <source>
        <strain evidence="13">SE15195</strain>
    </source>
</reference>
<keyword evidence="6 11" id="KW-0175">Coiled coil</keyword>
<evidence type="ECO:0000256" key="7">
    <source>
        <dbReference type="ARBA" id="ARBA00023128"/>
    </source>
</evidence>
<feature type="region of interest" description="Disordered" evidence="12">
    <location>
        <begin position="97"/>
        <end position="170"/>
    </location>
</feature>
<accession>A0A9Q9AWM6</accession>
<name>A0A9Q9AWM6_9PEZI</name>
<gene>
    <name evidence="13" type="ORF">Slin15195_G101130</name>
</gene>
<comment type="subunit">
    <text evidence="10">Homooligomer.</text>
</comment>
<keyword evidence="4 10" id="KW-0809">Transit peptide</keyword>
<dbReference type="Proteomes" id="UP001056384">
    <property type="component" value="Chromosome 9"/>
</dbReference>
<keyword evidence="3 10" id="KW-0999">Mitochondrion inner membrane</keyword>
<evidence type="ECO:0000313" key="14">
    <source>
        <dbReference type="Proteomes" id="UP001056384"/>
    </source>
</evidence>
<sequence>MSWTSRPLARLGAATTRWSTTAPARSRAPWTCAECRVQAGARSRYGSSGGASVWQRPFSSTMRWRDDKMEERLRRIQEENAARIRKEEEEARIRAEQKAKQLRYEEEARRREHEEKQRALKHEEAAESTQSSPTPITAATLPETSSSAPATPAEKSSTLPSHAEQRRSDLQKRASKILDELLVKASIIGQQVNQYTGTDYSGIEALRKEISDQEQKVRSLRRSVDDARNVHHDAYAQQTASQREIVALLERKSSWSPTDLERYMSLVRSEHLNEQSVSSAKQNLDAAENNLEEARSLLERLERKQYHEEQIWSDTIRRNSTWVTFGLMGFNIILLLANIVIFEPYRRKKIAKDVKGLLDEKTLTGTGTVVVEGKDQGTQTDAVELKELEDFEALKKAEQEQPLDALLTAKKSESQKTDSSPIASGEMLPLEASEVIGAVPGVSEEIAQNKTAVTQHEVSRTDQTTWEHYQETFRDLFSDRVISMRKVDITNIALQGAASGFAIMGLLFVLLRPK</sequence>